<organism evidence="1 2">
    <name type="scientific">Kitasatospora cineracea</name>
    <dbReference type="NCBI Taxonomy" id="88074"/>
    <lineage>
        <taxon>Bacteria</taxon>
        <taxon>Bacillati</taxon>
        <taxon>Actinomycetota</taxon>
        <taxon>Actinomycetes</taxon>
        <taxon>Kitasatosporales</taxon>
        <taxon>Streptomycetaceae</taxon>
        <taxon>Kitasatospora</taxon>
    </lineage>
</organism>
<dbReference type="AlphaFoldDB" id="A0A3N4RNF0"/>
<comment type="caution">
    <text evidence="1">The sequence shown here is derived from an EMBL/GenBank/DDBJ whole genome shotgun (WGS) entry which is preliminary data.</text>
</comment>
<evidence type="ECO:0000313" key="1">
    <source>
        <dbReference type="EMBL" id="RPE34932.1"/>
    </source>
</evidence>
<reference evidence="1 2" key="1">
    <citation type="submission" date="2018-11" db="EMBL/GenBank/DDBJ databases">
        <title>Sequencing the genomes of 1000 actinobacteria strains.</title>
        <authorList>
            <person name="Klenk H.-P."/>
        </authorList>
    </citation>
    <scope>NUCLEOTIDE SEQUENCE [LARGE SCALE GENOMIC DNA]</scope>
    <source>
        <strain evidence="1 2">DSM 44781</strain>
    </source>
</reference>
<name>A0A3N4RNF0_9ACTN</name>
<keyword evidence="2" id="KW-1185">Reference proteome</keyword>
<dbReference type="Proteomes" id="UP000266906">
    <property type="component" value="Unassembled WGS sequence"/>
</dbReference>
<protein>
    <submittedName>
        <fullName evidence="1">Uncharacterized protein</fullName>
    </submittedName>
</protein>
<proteinExistence type="predicted"/>
<evidence type="ECO:0000313" key="2">
    <source>
        <dbReference type="Proteomes" id="UP000266906"/>
    </source>
</evidence>
<sequence length="76" mass="7909">MALVDDVESLGSAVDGGALDRRDAVQLLMLSADGLLVEESAAFLIDNWGAAAQLFTREGDAADALDQLAKGMGDDR</sequence>
<dbReference type="EMBL" id="RKQG01000001">
    <property type="protein sequence ID" value="RPE34932.1"/>
    <property type="molecule type" value="Genomic_DNA"/>
</dbReference>
<dbReference type="RefSeq" id="WP_123818574.1">
    <property type="nucleotide sequence ID" value="NZ_JBHYVY010000004.1"/>
</dbReference>
<gene>
    <name evidence="1" type="ORF">EDD38_3274</name>
</gene>
<accession>A0A3N4RNF0</accession>